<sequence>MKRIIHLCAVVVVCYLESTLLCAKENGKLLQVKYNNKGNLKNEMSNFQYVFLNENEDSYYINSSQIGEIELKEEIYFYKSFTKVINYFKYRIPTNIHFNFEYDDGDLILLKNKKNGITCKINHLFYSESGLKYLDKKKEMYIKNEPFYTRKFTSSDEDGEEDDYDGDGNDDDDEDEDEDDDDDNLMLRTAICEIKGEYFLPKKLLCYPSKNNNQLKVTFIKNEEYKKLFQLGYTYIYKDNPILLKKITSYFKNMFKLDFENVNIVYYIFNKTMACNLMHMLPKKVNNTIANVMEKKFSKYTDDQISSNNHFLYNPPLYKERIGDSFIIWKHVNKNFTKLNFETCNKIIFNEKEFNNCFNNLDNVYEISLYKDNTNGSTNGSTNGNTYGNTYGNANIFKKLKIRNISSVNRYTILYYNNNDYVVILKDMQFYVYFKIRNVLDLVLFEDHINEINFYYITFTKKKEIIQLYRCSLNLNEINCNEISFIPYEVPSNDIPKVYISTIQKEDISTVYISTQFKIWKVTKDKDGVYNRKIIDSIKNVNEEYFGHINCYHVHTTYERKLLYKYIKNMSNMEENIVGCSYLKHLVNYENSLLISFIENNHFTQHTYHIVKDKYFLISTGKTKLRIKVNELFDIFMMFFIILCVLLSIYTIFKILFNNKSKVGKMKHYFFDDARHSCSSTVDE</sequence>
<evidence type="ECO:0000256" key="2">
    <source>
        <dbReference type="SAM" id="Phobius"/>
    </source>
</evidence>
<evidence type="ECO:0000256" key="1">
    <source>
        <dbReference type="SAM" id="MobiDB-lite"/>
    </source>
</evidence>
<organism evidence="4 5">
    <name type="scientific">Plasmodium ovale curtisi</name>
    <dbReference type="NCBI Taxonomy" id="864141"/>
    <lineage>
        <taxon>Eukaryota</taxon>
        <taxon>Sar</taxon>
        <taxon>Alveolata</taxon>
        <taxon>Apicomplexa</taxon>
        <taxon>Aconoidasida</taxon>
        <taxon>Haemosporida</taxon>
        <taxon>Plasmodiidae</taxon>
        <taxon>Plasmodium</taxon>
        <taxon>Plasmodium (Plasmodium)</taxon>
    </lineage>
</organism>
<proteinExistence type="predicted"/>
<dbReference type="EMBL" id="FLQU01000264">
    <property type="protein sequence ID" value="SBS83303.1"/>
    <property type="molecule type" value="Genomic_DNA"/>
</dbReference>
<protein>
    <submittedName>
        <fullName evidence="4">Uncharacterized protein</fullName>
    </submittedName>
</protein>
<feature type="chain" id="PRO_5008380751" evidence="3">
    <location>
        <begin position="24"/>
        <end position="684"/>
    </location>
</feature>
<evidence type="ECO:0000313" key="4">
    <source>
        <dbReference type="EMBL" id="SBS83303.1"/>
    </source>
</evidence>
<feature type="compositionally biased region" description="Acidic residues" evidence="1">
    <location>
        <begin position="155"/>
        <end position="182"/>
    </location>
</feature>
<evidence type="ECO:0000256" key="3">
    <source>
        <dbReference type="SAM" id="SignalP"/>
    </source>
</evidence>
<name>A0A1A8VWT8_PLAOA</name>
<gene>
    <name evidence="4" type="ORF">POVCU2_0020110</name>
</gene>
<evidence type="ECO:0000313" key="5">
    <source>
        <dbReference type="Proteomes" id="UP000078560"/>
    </source>
</evidence>
<feature type="transmembrane region" description="Helical" evidence="2">
    <location>
        <begin position="635"/>
        <end position="657"/>
    </location>
</feature>
<feature type="signal peptide" evidence="3">
    <location>
        <begin position="1"/>
        <end position="23"/>
    </location>
</feature>
<keyword evidence="2" id="KW-0812">Transmembrane</keyword>
<dbReference type="Proteomes" id="UP000078560">
    <property type="component" value="Unassembled WGS sequence"/>
</dbReference>
<keyword evidence="2" id="KW-1133">Transmembrane helix</keyword>
<keyword evidence="2" id="KW-0472">Membrane</keyword>
<reference evidence="5" key="1">
    <citation type="submission" date="2016-05" db="EMBL/GenBank/DDBJ databases">
        <authorList>
            <person name="Naeem Raeece"/>
        </authorList>
    </citation>
    <scope>NUCLEOTIDE SEQUENCE [LARGE SCALE GENOMIC DNA]</scope>
</reference>
<accession>A0A1A8VWT8</accession>
<keyword evidence="3" id="KW-0732">Signal</keyword>
<feature type="region of interest" description="Disordered" evidence="1">
    <location>
        <begin position="152"/>
        <end position="182"/>
    </location>
</feature>
<dbReference type="AlphaFoldDB" id="A0A1A8VWT8"/>